<evidence type="ECO:0000256" key="3">
    <source>
        <dbReference type="ARBA" id="ARBA00023125"/>
    </source>
</evidence>
<dbReference type="GO" id="GO:0005634">
    <property type="term" value="C:nucleus"/>
    <property type="evidence" value="ECO:0007669"/>
    <property type="project" value="UniProtKB-SubCell"/>
</dbReference>
<comment type="subcellular location">
    <subcellularLocation>
        <location evidence="1">Nucleus</location>
    </subcellularLocation>
</comment>
<evidence type="ECO:0000256" key="2">
    <source>
        <dbReference type="ARBA" id="ARBA00023015"/>
    </source>
</evidence>
<feature type="domain" description="WRKY" evidence="7">
    <location>
        <begin position="150"/>
        <end position="216"/>
    </location>
</feature>
<evidence type="ECO:0000313" key="9">
    <source>
        <dbReference type="Proteomes" id="UP001345219"/>
    </source>
</evidence>
<accession>A0AAN7QMT5</accession>
<dbReference type="PANTHER" id="PTHR32096">
    <property type="entry name" value="WRKY TRANSCRIPTION FACTOR 30-RELATED-RELATED"/>
    <property type="match status" value="1"/>
</dbReference>
<keyword evidence="4" id="KW-0804">Transcription</keyword>
<dbReference type="Gene3D" id="2.20.25.80">
    <property type="entry name" value="WRKY domain"/>
    <property type="match status" value="1"/>
</dbReference>
<dbReference type="GO" id="GO:0003700">
    <property type="term" value="F:DNA-binding transcription factor activity"/>
    <property type="evidence" value="ECO:0007669"/>
    <property type="project" value="InterPro"/>
</dbReference>
<name>A0AAN7QMT5_9MYRT</name>
<dbReference type="Pfam" id="PF03106">
    <property type="entry name" value="WRKY"/>
    <property type="match status" value="1"/>
</dbReference>
<keyword evidence="2" id="KW-0805">Transcription regulation</keyword>
<comment type="caution">
    <text evidence="8">The sequence shown here is derived from an EMBL/GenBank/DDBJ whole genome shotgun (WGS) entry which is preliminary data.</text>
</comment>
<dbReference type="InterPro" id="IPR036576">
    <property type="entry name" value="WRKY_dom_sf"/>
</dbReference>
<gene>
    <name evidence="8" type="ORF">SAY87_031220</name>
</gene>
<dbReference type="EMBL" id="JAXIOK010000005">
    <property type="protein sequence ID" value="KAK4770688.1"/>
    <property type="molecule type" value="Genomic_DNA"/>
</dbReference>
<evidence type="ECO:0000256" key="6">
    <source>
        <dbReference type="SAM" id="MobiDB-lite"/>
    </source>
</evidence>
<dbReference type="Proteomes" id="UP001345219">
    <property type="component" value="Chromosome 24"/>
</dbReference>
<keyword evidence="3" id="KW-0238">DNA-binding</keyword>
<proteinExistence type="predicted"/>
<dbReference type="PANTHER" id="PTHR32096:SF18">
    <property type="entry name" value="DISEASE RESISTANCE PROTEIN RRS1B-RELATED"/>
    <property type="match status" value="1"/>
</dbReference>
<dbReference type="PROSITE" id="PS50811">
    <property type="entry name" value="WRKY"/>
    <property type="match status" value="1"/>
</dbReference>
<dbReference type="GO" id="GO:0000976">
    <property type="term" value="F:transcription cis-regulatory region binding"/>
    <property type="evidence" value="ECO:0007669"/>
    <property type="project" value="TreeGrafter"/>
</dbReference>
<organism evidence="8 9">
    <name type="scientific">Trapa incisa</name>
    <dbReference type="NCBI Taxonomy" id="236973"/>
    <lineage>
        <taxon>Eukaryota</taxon>
        <taxon>Viridiplantae</taxon>
        <taxon>Streptophyta</taxon>
        <taxon>Embryophyta</taxon>
        <taxon>Tracheophyta</taxon>
        <taxon>Spermatophyta</taxon>
        <taxon>Magnoliopsida</taxon>
        <taxon>eudicotyledons</taxon>
        <taxon>Gunneridae</taxon>
        <taxon>Pentapetalae</taxon>
        <taxon>rosids</taxon>
        <taxon>malvids</taxon>
        <taxon>Myrtales</taxon>
        <taxon>Lythraceae</taxon>
        <taxon>Trapa</taxon>
    </lineage>
</organism>
<evidence type="ECO:0000256" key="1">
    <source>
        <dbReference type="ARBA" id="ARBA00004123"/>
    </source>
</evidence>
<evidence type="ECO:0000256" key="4">
    <source>
        <dbReference type="ARBA" id="ARBA00023163"/>
    </source>
</evidence>
<evidence type="ECO:0000256" key="5">
    <source>
        <dbReference type="ARBA" id="ARBA00023242"/>
    </source>
</evidence>
<evidence type="ECO:0000313" key="8">
    <source>
        <dbReference type="EMBL" id="KAK4770688.1"/>
    </source>
</evidence>
<reference evidence="8 9" key="1">
    <citation type="journal article" date="2023" name="Hortic Res">
        <title>Pangenome of water caltrop reveals structural variations and asymmetric subgenome divergence after allopolyploidization.</title>
        <authorList>
            <person name="Zhang X."/>
            <person name="Chen Y."/>
            <person name="Wang L."/>
            <person name="Yuan Y."/>
            <person name="Fang M."/>
            <person name="Shi L."/>
            <person name="Lu R."/>
            <person name="Comes H.P."/>
            <person name="Ma Y."/>
            <person name="Chen Y."/>
            <person name="Huang G."/>
            <person name="Zhou Y."/>
            <person name="Zheng Z."/>
            <person name="Qiu Y."/>
        </authorList>
    </citation>
    <scope>NUCLEOTIDE SEQUENCE [LARGE SCALE GENOMIC DNA]</scope>
    <source>
        <tissue evidence="8">Roots</tissue>
    </source>
</reference>
<protein>
    <recommendedName>
        <fullName evidence="7">WRKY domain-containing protein</fullName>
    </recommendedName>
</protein>
<keyword evidence="9" id="KW-1185">Reference proteome</keyword>
<feature type="compositionally biased region" description="Polar residues" evidence="6">
    <location>
        <begin position="267"/>
        <end position="282"/>
    </location>
</feature>
<keyword evidence="5" id="KW-0539">Nucleus</keyword>
<dbReference type="InterPro" id="IPR003657">
    <property type="entry name" value="WRKY_dom"/>
</dbReference>
<dbReference type="AlphaFoldDB" id="A0AAN7QMT5"/>
<dbReference type="SUPFAM" id="SSF118290">
    <property type="entry name" value="WRKY DNA-binding domain"/>
    <property type="match status" value="1"/>
</dbReference>
<sequence>MGEFMCGDDWDLEAVVRGYTSQSSSTAANLDIMECPFDSFTDAPYLMSSTYNQLDLGFSIDFPGFSETSMLLEDFDWAYGPSMTPDSSQTTPACSSSNTRAVNNEAGKIQEGAGSSAVCSPAHVGDAVYTTPKYKRRKNQHKQMVHHVSADDIVTSDPWAWRKYGQKPIKGSPYPRSYYRCSSSKGCPARKQVERSNSESGMFTLTYTGEHNHGHPTRRSALAGLNRSSRKFSASKDPTAVAASEELIVHEHKLPREIKVDHDERSPTASGTSTVEESSGKLTGTPVWGHEIREDDGKVLKLPSSSLAMAGEEIFMGFDELEGLDFDFSLNYC</sequence>
<dbReference type="InterPro" id="IPR044810">
    <property type="entry name" value="WRKY_plant"/>
</dbReference>
<feature type="region of interest" description="Disordered" evidence="6">
    <location>
        <begin position="261"/>
        <end position="289"/>
    </location>
</feature>
<evidence type="ECO:0000259" key="7">
    <source>
        <dbReference type="PROSITE" id="PS50811"/>
    </source>
</evidence>
<dbReference type="SMART" id="SM00774">
    <property type="entry name" value="WRKY"/>
    <property type="match status" value="1"/>
</dbReference>